<dbReference type="SUPFAM" id="SSF50978">
    <property type="entry name" value="WD40 repeat-like"/>
    <property type="match status" value="1"/>
</dbReference>
<dbReference type="SUPFAM" id="SSF53474">
    <property type="entry name" value="alpha/beta-Hydrolases"/>
    <property type="match status" value="1"/>
</dbReference>
<keyword evidence="4" id="KW-0653">Protein transport</keyword>
<evidence type="ECO:0000256" key="2">
    <source>
        <dbReference type="ARBA" id="ARBA00015856"/>
    </source>
</evidence>
<keyword evidence="4" id="KW-0472">Membrane</keyword>
<evidence type="ECO:0000256" key="3">
    <source>
        <dbReference type="ARBA" id="ARBA00022737"/>
    </source>
</evidence>
<feature type="region of interest" description="Disordered" evidence="5">
    <location>
        <begin position="38"/>
        <end position="58"/>
    </location>
</feature>
<evidence type="ECO:0000256" key="5">
    <source>
        <dbReference type="SAM" id="MobiDB-lite"/>
    </source>
</evidence>
<dbReference type="EMBL" id="JH126402">
    <property type="protein sequence ID" value="EGX91358.1"/>
    <property type="molecule type" value="Genomic_DNA"/>
</dbReference>
<evidence type="ECO:0000313" key="10">
    <source>
        <dbReference type="Proteomes" id="UP000001610"/>
    </source>
</evidence>
<dbReference type="GeneID" id="18167534"/>
<evidence type="ECO:0000256" key="1">
    <source>
        <dbReference type="ARBA" id="ARBA00003496"/>
    </source>
</evidence>
<evidence type="ECO:0000313" key="9">
    <source>
        <dbReference type="EMBL" id="EGX91358.1"/>
    </source>
</evidence>
<dbReference type="InterPro" id="IPR012908">
    <property type="entry name" value="PGAP1-ab_dom-like"/>
</dbReference>
<dbReference type="InterPro" id="IPR056884">
    <property type="entry name" value="NPHP3-like_N"/>
</dbReference>
<sequence length="1635" mass="183295">MAVSASGFQGAEPRLDCSSADDFDWKSTNTARKRFTAPWARRRRPEKHDATRQLGPKGLSLLHKPPEPLIDIIFVHGLRGGSVKTWQKGGDPQRFWPQLWLSVEPGFEHANIHSFGYDADIKTGNGLNIHDFGRELLEEMRRPIIMLGHSMGGLVIKKTFILAQDIPSWKHRIRSIFFLATPHRGSNYAAILKNILTVSGAASTRQYVGDLTTSSQTLKLINEDFGKRAHDIEIYSFFETLKTKIGPTSVLIVDRDSAVLGNKFKNPEEPNYTMVRNALASAAKDLLKDILVSKADQARRQMKTLKPYLGVSDVPDEHHDTVEGSCEWIEIRDDFQDWRDTATPRQKPPSEPLGVASKQMSIFWVHAGPGSGKTHLASYVQSQLESTTLPCTCYYFHVGNPASRSLAHFLRSTAYQMAVDSTAVRDQLYKMYQDGSIFDMDDAWTIWTKVFKKGILQIESDIPYYWIIDALDECPKYAELFTMLKGEKPQFPLRIFLTSRPIRDMQRLQKTLQPTATVYSIDIDRKDSLDDIHCYVKSRVEGMALPDASSIEELTSTIMRKSNACFLWVRLVMDELEGVFTTVSRMDILNTIPEGMKPYYERTIEPIEANTREKHISKAIFTWVVATARALDVSELIEALQHDISADVPQSTGAIEGLCGQLVTVGASGTVELIHPTAREFLLSSAGEFNVSLPRAHERIALVCLKLLSSSELRPPRTARSIHQDRPPLSPLTAYAAENFSEHIFAASSENDQVLLALDRFLKTNVFSWIERVAMTGNYRNLLRVCKNLRAYLDRRAKYHSPLSAEVRNIDNWATDLNRLVTQFGEPLSKQPSSIYFLIPPMCPTNSAVARQFGKRIDGLSLSGHRALVWDDCVANISFREDIAAAVACGESVFAVGMESGVVNLYNQRTYQHEGLIRHSNSVDLVHLTDKFVVSCTTKSIILQDMRGGIIWENRLRFRCLYLTASETHIIGISQHGHLIKWDKETGEMVQDKTFNYQNYDGETMHKYNKNRAPRVATISPDFEMAALGYRGGTVSVWDTVDSELLGWARDEEGRVAAKLMFNPNPNIHLLLVIYSNHGLALYNTSAIELVQSHKSPNNAGILSTSCSPDGRNLATTDTHGNMNIWDFETLSILYHILSPFPSFRILSFTSDGSSVLDVMDSSMRVWSPSVLVRKTFEEDASISDDASHLPVTQGEYERHMDIKINVVGAHPELPFIVYGKNSGSLVAFAPKDGATTEVYRHTGTVTNITMASDGTIASADVHNVVFLRRYRPSMKSEIVPVKAIDGAKFNSRVKQLCFSSDGKLLLVSTLEKDVVYRSQDGRCIGTLDFGPDERKLWIWVSTRDIASAEEQFWLISDHRVKRYSARKFPSPTTASEVQLVYGLADGWSETELVKAAWSSKSQTLVIEAMVHLNANQSSAFFVFDSASAKWAEAATEECGLDDILPQGSKHNRAFLGWSSEDKSLLFMSADSWVCSLSLAEMSERVYSRHFYVPRQLCTDLAPTKAANDDIILCNSGEITSSDNGDNFSKVPIVEDSPRSLSPDFESDVWADNDEAQYGDVDTDEYKRKFPDAFEWDCCGQDGTSTGCTKGPHRTKTNQDRDDKRLSEDSDMTIEIDSDENDESDETQAELGLDT</sequence>
<dbReference type="InterPro" id="IPR001680">
    <property type="entry name" value="WD40_rpt"/>
</dbReference>
<dbReference type="HOGENOM" id="CLU_001384_1_0_1"/>
<dbReference type="InterPro" id="IPR027417">
    <property type="entry name" value="P-loop_NTPase"/>
</dbReference>
<evidence type="ECO:0000259" key="7">
    <source>
        <dbReference type="Pfam" id="PF22939"/>
    </source>
</evidence>
<keyword evidence="4" id="KW-0378">Hydrolase</keyword>
<dbReference type="GO" id="GO:0015031">
    <property type="term" value="P:protein transport"/>
    <property type="evidence" value="ECO:0007669"/>
    <property type="project" value="UniProtKB-KW"/>
</dbReference>
<dbReference type="GO" id="GO:0016788">
    <property type="term" value="F:hydrolase activity, acting on ester bonds"/>
    <property type="evidence" value="ECO:0007669"/>
    <property type="project" value="InterPro"/>
</dbReference>
<dbReference type="PANTHER" id="PTHR10039:SF16">
    <property type="entry name" value="GPI INOSITOL-DEACYLASE"/>
    <property type="match status" value="1"/>
</dbReference>
<keyword evidence="4" id="KW-0256">Endoplasmic reticulum</keyword>
<dbReference type="OMA" id="HANIHSF"/>
<dbReference type="RefSeq" id="XP_006670723.1">
    <property type="nucleotide sequence ID" value="XM_006670660.1"/>
</dbReference>
<feature type="region of interest" description="Disordered" evidence="5">
    <location>
        <begin position="1587"/>
        <end position="1635"/>
    </location>
</feature>
<dbReference type="EC" id="3.1.-.-" evidence="4"/>
<name>G3JK74_CORMM</name>
<feature type="compositionally biased region" description="Basic and acidic residues" evidence="5">
    <location>
        <begin position="1597"/>
        <end position="1608"/>
    </location>
</feature>
<dbReference type="InterPro" id="IPR015943">
    <property type="entry name" value="WD40/YVTN_repeat-like_dom_sf"/>
</dbReference>
<protein>
    <recommendedName>
        <fullName evidence="2 4">GPI inositol-deacylase</fullName>
        <ecNumber evidence="4">3.1.-.-</ecNumber>
    </recommendedName>
</protein>
<keyword evidence="10" id="KW-1185">Reference proteome</keyword>
<dbReference type="Pfam" id="PF24883">
    <property type="entry name" value="NPHP3_N"/>
    <property type="match status" value="1"/>
</dbReference>
<dbReference type="Pfam" id="PF22939">
    <property type="entry name" value="WHD_GPIID"/>
    <property type="match status" value="1"/>
</dbReference>
<feature type="domain" description="GPI inositol-deacylase PGAP1-like alpha/beta" evidence="6">
    <location>
        <begin position="140"/>
        <end position="186"/>
    </location>
</feature>
<proteinExistence type="inferred from homology"/>
<dbReference type="PANTHER" id="PTHR10039">
    <property type="entry name" value="AMELOGENIN"/>
    <property type="match status" value="1"/>
</dbReference>
<keyword evidence="4" id="KW-0813">Transport</keyword>
<dbReference type="Gene3D" id="2.130.10.10">
    <property type="entry name" value="YVTN repeat-like/Quinoprotein amine dehydrogenase"/>
    <property type="match status" value="2"/>
</dbReference>
<dbReference type="SMART" id="SM00320">
    <property type="entry name" value="WD40"/>
    <property type="match status" value="4"/>
</dbReference>
<evidence type="ECO:0000259" key="8">
    <source>
        <dbReference type="Pfam" id="PF24883"/>
    </source>
</evidence>
<dbReference type="InterPro" id="IPR036322">
    <property type="entry name" value="WD40_repeat_dom_sf"/>
</dbReference>
<evidence type="ECO:0000256" key="4">
    <source>
        <dbReference type="RuleBase" id="RU365011"/>
    </source>
</evidence>
<dbReference type="eggNOG" id="KOG2029">
    <property type="taxonomic scope" value="Eukaryota"/>
</dbReference>
<gene>
    <name evidence="9" type="ORF">CCM_05516</name>
</gene>
<dbReference type="OrthoDB" id="4866639at2759"/>
<dbReference type="VEuPathDB" id="FungiDB:CCM_05516"/>
<dbReference type="Proteomes" id="UP000001610">
    <property type="component" value="Unassembled WGS sequence"/>
</dbReference>
<dbReference type="Pfam" id="PF07819">
    <property type="entry name" value="PGAP1"/>
    <property type="match status" value="1"/>
</dbReference>
<dbReference type="Gene3D" id="3.40.50.1820">
    <property type="entry name" value="alpha/beta hydrolase"/>
    <property type="match status" value="1"/>
</dbReference>
<dbReference type="InterPro" id="IPR054471">
    <property type="entry name" value="GPIID_WHD"/>
</dbReference>
<keyword evidence="3" id="KW-0677">Repeat</keyword>
<organism evidence="9 10">
    <name type="scientific">Cordyceps militaris (strain CM01)</name>
    <name type="common">Caterpillar fungus</name>
    <dbReference type="NCBI Taxonomy" id="983644"/>
    <lineage>
        <taxon>Eukaryota</taxon>
        <taxon>Fungi</taxon>
        <taxon>Dikarya</taxon>
        <taxon>Ascomycota</taxon>
        <taxon>Pezizomycotina</taxon>
        <taxon>Sordariomycetes</taxon>
        <taxon>Hypocreomycetidae</taxon>
        <taxon>Hypocreales</taxon>
        <taxon>Cordycipitaceae</taxon>
        <taxon>Cordyceps</taxon>
    </lineage>
</organism>
<dbReference type="SUPFAM" id="SSF52540">
    <property type="entry name" value="P-loop containing nucleoside triphosphate hydrolases"/>
    <property type="match status" value="1"/>
</dbReference>
<dbReference type="InParanoid" id="G3JK74"/>
<reference evidence="9 10" key="1">
    <citation type="journal article" date="2011" name="Genome Biol.">
        <title>Genome sequence of the insect pathogenic fungus Cordyceps militaris, a valued traditional Chinese medicine.</title>
        <authorList>
            <person name="Zheng P."/>
            <person name="Xia Y."/>
            <person name="Xiao G."/>
            <person name="Xiong C."/>
            <person name="Hu X."/>
            <person name="Zhang S."/>
            <person name="Zheng H."/>
            <person name="Huang Y."/>
            <person name="Zhou Y."/>
            <person name="Wang S."/>
            <person name="Zhao G.P."/>
            <person name="Liu X."/>
            <person name="St Leger R.J."/>
            <person name="Wang C."/>
        </authorList>
    </citation>
    <scope>NUCLEOTIDE SEQUENCE [LARGE SCALE GENOMIC DNA]</scope>
    <source>
        <strain evidence="9 10">CM01</strain>
    </source>
</reference>
<accession>G3JK74</accession>
<comment type="function">
    <text evidence="1 4">Involved in inositol deacylation of GPI-anchored proteins which plays important roles in the quality control and ER-associated degradation of GPI-anchored proteins.</text>
</comment>
<comment type="subcellular location">
    <subcellularLocation>
        <location evidence="4">Endoplasmic reticulum membrane</location>
    </subcellularLocation>
</comment>
<feature type="domain" description="Nephrocystin 3-like N-terminal" evidence="8">
    <location>
        <begin position="324"/>
        <end position="500"/>
    </location>
</feature>
<evidence type="ECO:0000259" key="6">
    <source>
        <dbReference type="Pfam" id="PF07819"/>
    </source>
</evidence>
<dbReference type="GO" id="GO:0005789">
    <property type="term" value="C:endoplasmic reticulum membrane"/>
    <property type="evidence" value="ECO:0007669"/>
    <property type="project" value="UniProtKB-SubCell"/>
</dbReference>
<dbReference type="InterPro" id="IPR029058">
    <property type="entry name" value="AB_hydrolase_fold"/>
</dbReference>
<comment type="similarity">
    <text evidence="4">Belongs to the GPI inositol-deacylase family.</text>
</comment>
<dbReference type="KEGG" id="cmt:CCM_05516"/>
<feature type="domain" description="GPI inositol-deacylase winged helix" evidence="7">
    <location>
        <begin position="607"/>
        <end position="686"/>
    </location>
</feature>
<feature type="compositionally biased region" description="Acidic residues" evidence="5">
    <location>
        <begin position="1609"/>
        <end position="1628"/>
    </location>
</feature>
<dbReference type="SUPFAM" id="SSF82171">
    <property type="entry name" value="DPP6 N-terminal domain-like"/>
    <property type="match status" value="1"/>
</dbReference>
<dbReference type="Gene3D" id="3.40.50.300">
    <property type="entry name" value="P-loop containing nucleotide triphosphate hydrolases"/>
    <property type="match status" value="1"/>
</dbReference>